<dbReference type="Proteomes" id="UP000269945">
    <property type="component" value="Unassembled WGS sequence"/>
</dbReference>
<keyword evidence="1" id="KW-1133">Transmembrane helix</keyword>
<proteinExistence type="predicted"/>
<reference evidence="2 3" key="1">
    <citation type="submission" date="2018-10" db="EMBL/GenBank/DDBJ databases">
        <authorList>
            <person name="Ekblom R."/>
            <person name="Jareborg N."/>
        </authorList>
    </citation>
    <scope>NUCLEOTIDE SEQUENCE [LARGE SCALE GENOMIC DNA]</scope>
    <source>
        <tissue evidence="2">Muscle</tissue>
    </source>
</reference>
<dbReference type="EMBL" id="CYRY02000913">
    <property type="protein sequence ID" value="VCW51904.1"/>
    <property type="molecule type" value="Genomic_DNA"/>
</dbReference>
<keyword evidence="3" id="KW-1185">Reference proteome</keyword>
<organism evidence="2 3">
    <name type="scientific">Gulo gulo</name>
    <name type="common">Wolverine</name>
    <name type="synonym">Gluton</name>
    <dbReference type="NCBI Taxonomy" id="48420"/>
    <lineage>
        <taxon>Eukaryota</taxon>
        <taxon>Metazoa</taxon>
        <taxon>Chordata</taxon>
        <taxon>Craniata</taxon>
        <taxon>Vertebrata</taxon>
        <taxon>Euteleostomi</taxon>
        <taxon>Mammalia</taxon>
        <taxon>Eutheria</taxon>
        <taxon>Laurasiatheria</taxon>
        <taxon>Carnivora</taxon>
        <taxon>Caniformia</taxon>
        <taxon>Musteloidea</taxon>
        <taxon>Mustelidae</taxon>
        <taxon>Guloninae</taxon>
        <taxon>Gulo</taxon>
    </lineage>
</organism>
<accession>A0A9X9PTN8</accession>
<keyword evidence="1" id="KW-0472">Membrane</keyword>
<evidence type="ECO:0000256" key="1">
    <source>
        <dbReference type="SAM" id="Phobius"/>
    </source>
</evidence>
<dbReference type="AlphaFoldDB" id="A0A9X9PTN8"/>
<name>A0A9X9PTN8_GULGU</name>
<sequence>MSQLPGLLPVHAPNVLLFLFYCYYFLNNFLNIQLATM</sequence>
<keyword evidence="1" id="KW-0812">Transmembrane</keyword>
<feature type="transmembrane region" description="Helical" evidence="1">
    <location>
        <begin position="6"/>
        <end position="26"/>
    </location>
</feature>
<gene>
    <name evidence="2" type="ORF">BN2614_LOCUS2</name>
</gene>
<comment type="caution">
    <text evidence="2">The sequence shown here is derived from an EMBL/GenBank/DDBJ whole genome shotgun (WGS) entry which is preliminary data.</text>
</comment>
<protein>
    <submittedName>
        <fullName evidence="2">Uncharacterized protein</fullName>
    </submittedName>
</protein>
<evidence type="ECO:0000313" key="3">
    <source>
        <dbReference type="Proteomes" id="UP000269945"/>
    </source>
</evidence>
<evidence type="ECO:0000313" key="2">
    <source>
        <dbReference type="EMBL" id="VCW51904.1"/>
    </source>
</evidence>